<dbReference type="EMBL" id="LBXZ01000012">
    <property type="protein sequence ID" value="KKR39966.1"/>
    <property type="molecule type" value="Genomic_DNA"/>
</dbReference>
<evidence type="ECO:0008006" key="3">
    <source>
        <dbReference type="Google" id="ProtNLM"/>
    </source>
</evidence>
<proteinExistence type="predicted"/>
<dbReference type="InterPro" id="IPR029058">
    <property type="entry name" value="AB_hydrolase_fold"/>
</dbReference>
<organism evidence="1 2">
    <name type="scientific">Candidatus Yanofskybacteria bacterium GW2011_GWE2_40_11</name>
    <dbReference type="NCBI Taxonomy" id="1619033"/>
    <lineage>
        <taxon>Bacteria</taxon>
        <taxon>Candidatus Yanofskyibacteriota</taxon>
    </lineage>
</organism>
<sequence length="189" mass="21759">MKTAILIHGMPSKEEYLDVNTPVASNNQWFPWLQKQLSIIGVAAQTPEMPEPFRPDYEKWKKVFEQFIIDEQTILIGHSCGGGFLVRWLSENNVKVGKVVLVAPWINTEADDTVPGFFDFKVDENLVSKTDELHLFISSDDEQDELDTADMIEKRVHGVRVHRFTNKGHFCIGFNLINEKFPELLEILR</sequence>
<evidence type="ECO:0000313" key="1">
    <source>
        <dbReference type="EMBL" id="KKR39966.1"/>
    </source>
</evidence>
<reference evidence="1 2" key="1">
    <citation type="journal article" date="2015" name="Nature">
        <title>rRNA introns, odd ribosomes, and small enigmatic genomes across a large radiation of phyla.</title>
        <authorList>
            <person name="Brown C.T."/>
            <person name="Hug L.A."/>
            <person name="Thomas B.C."/>
            <person name="Sharon I."/>
            <person name="Castelle C.J."/>
            <person name="Singh A."/>
            <person name="Wilkins M.J."/>
            <person name="Williams K.H."/>
            <person name="Banfield J.F."/>
        </authorList>
    </citation>
    <scope>NUCLEOTIDE SEQUENCE [LARGE SCALE GENOMIC DNA]</scope>
</reference>
<dbReference type="GO" id="GO:0016787">
    <property type="term" value="F:hydrolase activity"/>
    <property type="evidence" value="ECO:0007669"/>
    <property type="project" value="InterPro"/>
</dbReference>
<dbReference type="Proteomes" id="UP000034072">
    <property type="component" value="Unassembled WGS sequence"/>
</dbReference>
<dbReference type="AlphaFoldDB" id="A0A0G0QRH7"/>
<protein>
    <recommendedName>
        <fullName evidence="3">Alpha/beta hydrolase</fullName>
    </recommendedName>
</protein>
<dbReference type="PANTHER" id="PTHR15394">
    <property type="entry name" value="SERINE HYDROLASE RBBP9"/>
    <property type="match status" value="1"/>
</dbReference>
<evidence type="ECO:0000313" key="2">
    <source>
        <dbReference type="Proteomes" id="UP000034072"/>
    </source>
</evidence>
<dbReference type="Gene3D" id="3.40.50.1820">
    <property type="entry name" value="alpha/beta hydrolase"/>
    <property type="match status" value="1"/>
</dbReference>
<dbReference type="InterPro" id="IPR010662">
    <property type="entry name" value="RBBP9/YdeN"/>
</dbReference>
<comment type="caution">
    <text evidence="1">The sequence shown here is derived from an EMBL/GenBank/DDBJ whole genome shotgun (WGS) entry which is preliminary data.</text>
</comment>
<name>A0A0G0QRH7_9BACT</name>
<dbReference type="PANTHER" id="PTHR15394:SF3">
    <property type="entry name" value="SERINE HYDROLASE RBBP9"/>
    <property type="match status" value="1"/>
</dbReference>
<dbReference type="SUPFAM" id="SSF53474">
    <property type="entry name" value="alpha/beta-Hydrolases"/>
    <property type="match status" value="1"/>
</dbReference>
<dbReference type="Pfam" id="PF06821">
    <property type="entry name" value="Ser_hydrolase"/>
    <property type="match status" value="1"/>
</dbReference>
<gene>
    <name evidence="1" type="ORF">UT75_C0012G0010</name>
</gene>
<accession>A0A0G0QRH7</accession>